<dbReference type="SUPFAM" id="SSF56672">
    <property type="entry name" value="DNA/RNA polymerases"/>
    <property type="match status" value="1"/>
</dbReference>
<dbReference type="InterPro" id="IPR043502">
    <property type="entry name" value="DNA/RNA_pol_sf"/>
</dbReference>
<dbReference type="STRING" id="4096.A0A1U7VQJ4"/>
<dbReference type="AlphaFoldDB" id="A0A1U7VQJ4"/>
<dbReference type="Proteomes" id="UP000189701">
    <property type="component" value="Unplaced"/>
</dbReference>
<dbReference type="PANTHER" id="PTHR11439:SF498">
    <property type="entry name" value="DNAK FAMILY PROTEIN"/>
    <property type="match status" value="1"/>
</dbReference>
<organism evidence="1 2">
    <name type="scientific">Nicotiana sylvestris</name>
    <name type="common">Wood tobacco</name>
    <name type="synonym">South American tobacco</name>
    <dbReference type="NCBI Taxonomy" id="4096"/>
    <lineage>
        <taxon>Eukaryota</taxon>
        <taxon>Viridiplantae</taxon>
        <taxon>Streptophyta</taxon>
        <taxon>Embryophyta</taxon>
        <taxon>Tracheophyta</taxon>
        <taxon>Spermatophyta</taxon>
        <taxon>Magnoliopsida</taxon>
        <taxon>eudicotyledons</taxon>
        <taxon>Gunneridae</taxon>
        <taxon>Pentapetalae</taxon>
        <taxon>asterids</taxon>
        <taxon>lamiids</taxon>
        <taxon>Solanales</taxon>
        <taxon>Solanaceae</taxon>
        <taxon>Nicotianoideae</taxon>
        <taxon>Nicotianeae</taxon>
        <taxon>Nicotiana</taxon>
    </lineage>
</organism>
<gene>
    <name evidence="2" type="primary">LOC104219656</name>
</gene>
<dbReference type="CDD" id="cd09272">
    <property type="entry name" value="RNase_HI_RT_Ty1"/>
    <property type="match status" value="1"/>
</dbReference>
<dbReference type="RefSeq" id="XP_009768663.1">
    <property type="nucleotide sequence ID" value="XM_009770361.1"/>
</dbReference>
<dbReference type="PANTHER" id="PTHR11439">
    <property type="entry name" value="GAG-POL-RELATED RETROTRANSPOSON"/>
    <property type="match status" value="1"/>
</dbReference>
<keyword evidence="1" id="KW-1185">Reference proteome</keyword>
<reference evidence="1" key="1">
    <citation type="journal article" date="2013" name="Genome Biol.">
        <title>Reference genomes and transcriptomes of Nicotiana sylvestris and Nicotiana tomentosiformis.</title>
        <authorList>
            <person name="Sierro N."/>
            <person name="Battey J.N."/>
            <person name="Ouadi S."/>
            <person name="Bovet L."/>
            <person name="Goepfert S."/>
            <person name="Bakaher N."/>
            <person name="Peitsch M.C."/>
            <person name="Ivanov N.V."/>
        </authorList>
    </citation>
    <scope>NUCLEOTIDE SEQUENCE [LARGE SCALE GENOMIC DNA]</scope>
</reference>
<reference evidence="2" key="2">
    <citation type="submission" date="2025-08" db="UniProtKB">
        <authorList>
            <consortium name="RefSeq"/>
        </authorList>
    </citation>
    <scope>IDENTIFICATION</scope>
    <source>
        <tissue evidence="2">Leaf</tissue>
    </source>
</reference>
<proteinExistence type="predicted"/>
<evidence type="ECO:0000313" key="2">
    <source>
        <dbReference type="RefSeq" id="XP_009768663.1"/>
    </source>
</evidence>
<evidence type="ECO:0000313" key="1">
    <source>
        <dbReference type="Proteomes" id="UP000189701"/>
    </source>
</evidence>
<protein>
    <submittedName>
        <fullName evidence="2">Uncharacterized protein LOC104219656</fullName>
    </submittedName>
</protein>
<dbReference type="eggNOG" id="KOG0017">
    <property type="taxonomic scope" value="Eukaryota"/>
</dbReference>
<name>A0A1U7VQJ4_NICSY</name>
<sequence>MGAIREKLEKRREKGIFGNEIALLLQLQIGTEEQSSKSKTEIDVSYPYFLSSSDPPVLNLINTTFDGTSCGAKEHNHKMLEDQKLIQFFMGLNKTYNAVRGNVLMMKHLPTTIQAYSVILHQESQREEGGFIALTSEPTASANLNNSLQIQATPVKSIAPVSSSNHLSKSSCLESVSFPVSVCQRLVCLRLQSHIIPAAKDSGWKLAMEKELDALESNRTWSIVTFPEGKKALTCKWIYKVKLKSDGSLERLKARLVITGDTQREVKRNWKLYQLDVNNAFLHSNLDEEIYMHFLQISGEMITILDDILITGNNAKEVADIKHFLNTEFKIKDLGEAALHTLRYLCKDPRLELFMSLDSSFQLVTYCDSDWAACSNSRCSVSGFFLSMGDFPISWKLKKQQVVALSSAEAEYRLMRRLVAEITWVVRLLQDLTAPPSLLIPLHCDNLAAIHRAKNPIFHERTKHIELDCHFIREKLLDGLISLSFVPSSSQIVDIFTKALSRPLHRSFMGKLGVRSGVSNLRGGVTEKNYFGPNKK</sequence>
<dbReference type="OrthoDB" id="414945at2759"/>
<accession>A0A1U7VQJ4</accession>